<dbReference type="VEuPathDB" id="FungiDB:FUN_008647"/>
<dbReference type="EMBL" id="CAGKOT010000025">
    <property type="protein sequence ID" value="CAB5368584.1"/>
    <property type="molecule type" value="Genomic_DNA"/>
</dbReference>
<comment type="caution">
    <text evidence="2">The sequence shown here is derived from an EMBL/GenBank/DDBJ whole genome shotgun (WGS) entry which is preliminary data.</text>
</comment>
<accession>A0A2I1FEW8</accession>
<feature type="compositionally biased region" description="Basic and acidic residues" evidence="1">
    <location>
        <begin position="38"/>
        <end position="50"/>
    </location>
</feature>
<name>A0A2I1FEW8_9GLOM</name>
<sequence length="150" mass="17201">MYKIGSDEYEQDKQLALAKWFADGCPFEEDEEVLEFKKAQEAREARERENGASITHPGSTGIGRSDSISSTGHVDGNTFYTQNWSTYISRKASSLNTSAGRTKATYFCKDNKYHGRDFKPNKLFGPVEVLKRDDRRSKPIKSIERIHWQK</sequence>
<dbReference type="AlphaFoldDB" id="A0A2I1FEW8"/>
<protein>
    <submittedName>
        <fullName evidence="2">Uncharacterized protein</fullName>
    </submittedName>
</protein>
<organism evidence="2 3">
    <name type="scientific">Rhizophagus irregularis</name>
    <dbReference type="NCBI Taxonomy" id="588596"/>
    <lineage>
        <taxon>Eukaryota</taxon>
        <taxon>Fungi</taxon>
        <taxon>Fungi incertae sedis</taxon>
        <taxon>Mucoromycota</taxon>
        <taxon>Glomeromycotina</taxon>
        <taxon>Glomeromycetes</taxon>
        <taxon>Glomerales</taxon>
        <taxon>Glomeraceae</taxon>
        <taxon>Rhizophagus</taxon>
    </lineage>
</organism>
<dbReference type="OrthoDB" id="2337534at2759"/>
<feature type="region of interest" description="Disordered" evidence="1">
    <location>
        <begin position="38"/>
        <end position="72"/>
    </location>
</feature>
<evidence type="ECO:0000313" key="3">
    <source>
        <dbReference type="Proteomes" id="UP000684084"/>
    </source>
</evidence>
<dbReference type="Proteomes" id="UP000684084">
    <property type="component" value="Unassembled WGS sequence"/>
</dbReference>
<evidence type="ECO:0000256" key="1">
    <source>
        <dbReference type="SAM" id="MobiDB-lite"/>
    </source>
</evidence>
<gene>
    <name evidence="2" type="ORF">CHRIB12_LOCUS11808</name>
</gene>
<evidence type="ECO:0000313" key="2">
    <source>
        <dbReference type="EMBL" id="CAB5368584.1"/>
    </source>
</evidence>
<reference evidence="2" key="1">
    <citation type="submission" date="2020-05" db="EMBL/GenBank/DDBJ databases">
        <authorList>
            <person name="Rincon C."/>
            <person name="Sanders R I."/>
            <person name="Robbins C."/>
            <person name="Chaturvedi A."/>
        </authorList>
    </citation>
    <scope>NUCLEOTIDE SEQUENCE</scope>
    <source>
        <strain evidence="2">CHB12</strain>
    </source>
</reference>
<dbReference type="VEuPathDB" id="FungiDB:RhiirFUN_009658"/>
<proteinExistence type="predicted"/>